<protein>
    <submittedName>
        <fullName evidence="2">Uncharacterized protein</fullName>
    </submittedName>
</protein>
<sequence>MHCGGGVDQREAGQQAIPNGLRSTERAHTLLVEQVIEKESSLQSTPDREIVQVPRETEKIAPTAA</sequence>
<proteinExistence type="predicted"/>
<evidence type="ECO:0000313" key="3">
    <source>
        <dbReference type="Proteomes" id="UP000183208"/>
    </source>
</evidence>
<dbReference type="Proteomes" id="UP000183208">
    <property type="component" value="Unassembled WGS sequence"/>
</dbReference>
<feature type="region of interest" description="Disordered" evidence="1">
    <location>
        <begin position="1"/>
        <end position="22"/>
    </location>
</feature>
<dbReference type="EMBL" id="FNTI01000001">
    <property type="protein sequence ID" value="SEE11939.1"/>
    <property type="molecule type" value="Genomic_DNA"/>
</dbReference>
<evidence type="ECO:0000256" key="1">
    <source>
        <dbReference type="SAM" id="MobiDB-lite"/>
    </source>
</evidence>
<organism evidence="2 3">
    <name type="scientific">Bradyrhizobium lablabi</name>
    <dbReference type="NCBI Taxonomy" id="722472"/>
    <lineage>
        <taxon>Bacteria</taxon>
        <taxon>Pseudomonadati</taxon>
        <taxon>Pseudomonadota</taxon>
        <taxon>Alphaproteobacteria</taxon>
        <taxon>Hyphomicrobiales</taxon>
        <taxon>Nitrobacteraceae</taxon>
        <taxon>Bradyrhizobium</taxon>
    </lineage>
</organism>
<name>A0A1M7FVQ2_9BRAD</name>
<dbReference type="AlphaFoldDB" id="A0A1M7FVQ2"/>
<reference evidence="2 3" key="1">
    <citation type="submission" date="2016-10" db="EMBL/GenBank/DDBJ databases">
        <authorList>
            <person name="de Groot N.N."/>
        </authorList>
    </citation>
    <scope>NUCLEOTIDE SEQUENCE [LARGE SCALE GENOMIC DNA]</scope>
    <source>
        <strain evidence="2 3">GAS522</strain>
    </source>
</reference>
<evidence type="ECO:0000313" key="2">
    <source>
        <dbReference type="EMBL" id="SEE11939.1"/>
    </source>
</evidence>
<accession>A0A1M7FVQ2</accession>
<gene>
    <name evidence="2" type="ORF">SAMN05444171_6321</name>
</gene>